<comment type="caution">
    <text evidence="4">The sequence shown here is derived from an EMBL/GenBank/DDBJ whole genome shotgun (WGS) entry which is preliminary data.</text>
</comment>
<keyword evidence="5" id="KW-1185">Reference proteome</keyword>
<dbReference type="PROSITE" id="PS50088">
    <property type="entry name" value="ANK_REPEAT"/>
    <property type="match status" value="6"/>
</dbReference>
<evidence type="ECO:0000256" key="1">
    <source>
        <dbReference type="ARBA" id="ARBA00022737"/>
    </source>
</evidence>
<dbReference type="InterPro" id="IPR002110">
    <property type="entry name" value="Ankyrin_rpt"/>
</dbReference>
<dbReference type="PRINTS" id="PR01415">
    <property type="entry name" value="ANKYRIN"/>
</dbReference>
<keyword evidence="2 3" id="KW-0040">ANK repeat</keyword>
<dbReference type="SUPFAM" id="SSF48403">
    <property type="entry name" value="Ankyrin repeat"/>
    <property type="match status" value="2"/>
</dbReference>
<dbReference type="InterPro" id="IPR036770">
    <property type="entry name" value="Ankyrin_rpt-contain_sf"/>
</dbReference>
<feature type="repeat" description="ANK" evidence="3">
    <location>
        <begin position="822"/>
        <end position="854"/>
    </location>
</feature>
<dbReference type="Proteomes" id="UP001516400">
    <property type="component" value="Unassembled WGS sequence"/>
</dbReference>
<reference evidence="4" key="2">
    <citation type="submission" date="2024-03" db="EMBL/GenBank/DDBJ databases">
        <title>Genomics of ladybird beetles.</title>
        <authorList>
            <person name="Li H.-S."/>
            <person name="Huang Y.-H."/>
        </authorList>
    </citation>
    <scope>NUCLEOTIDE SEQUENCE</scope>
    <source>
        <strain evidence="4">SYSU2018</strain>
        <tissue evidence="4">Whole body of male adult</tissue>
    </source>
</reference>
<feature type="repeat" description="ANK" evidence="3">
    <location>
        <begin position="419"/>
        <end position="451"/>
    </location>
</feature>
<sequence length="935" mass="104900">MREDIKKAVIKGDIPTIQYLLKNGADPNDKDINGITLLHYAVNNGQKDSVKILLTNGADVTCVSNKGNTPLHIATSKCYIEIVEMLLQHISCDKLNDFVNAKTTSNGTTSLHVAAENGFFEVLKSLLKHGAIYNIGNKEGKTPINLSKDQKVVDFLKLVQELFEGTQKGKDETINKLKQVKPEHILSLGNAHNKQGNTLLQVAIINGHKNIVDQLLKMLKDPETVQLQVSRDLDWDQLEMLKSVVELHIYHSDIYLSNLWDMSEPYGSKVNACPWNSLKEGSYYLQNANKILEAYENCVPGPIDNKFIQLINDALVALEFDVNQIKQSFAGTLFIPEAVLFLKGTKHYNLLHSELKKDIRSFLEMVKINIDIPAKRFLESIKQRLQTAETLLEAIKRNNPFEVENCIKNGVSINFEYKNGRTPLYIAVNSGSINVMRMLLDNGVKMYENSNRNDTLLHIASSKGYSEGKLPIDLSEGENVTKLLKLIGELFEGIKHSNLESISKLKALKRADLLAITNACNNEGKTLLQVAIANGHENFSNQLLEMLKEPEPIQLQYSHKNELDQLEELKDVAETHIKFSDIYLPKLRNMSEPYDSEINGIPWLSLKEGSYYLRNAHNIVNEYKNSVLGPIDNKNIQLINDTLVGLEFNPEHLSSGYTYEAYDGTAKCFVSKGQGAKYYNILHSSLKADIRVFIEMVKLHIDIPAKKFLKFINQKLQSAQMLIEAIKINNYKGVENCIKMGVINFKDTNGKAPLHHAVNEGNIDVVRALLKNGARVTQITENGSTTLHSASSKGYCEIIDALLQYVDADELKNFIDAETTPDGNTSLHVACKNGFLEVAKSLLKYGATYNIKNNEGKLPIELSEDQNIIELLNLIEELFRKIKIGDVESICTLKAVRHDEFLALTNACNNEGNTLLQVAIINKHMNIASKILNML</sequence>
<dbReference type="SMART" id="SM00248">
    <property type="entry name" value="ANK"/>
    <property type="match status" value="10"/>
</dbReference>
<dbReference type="EMBL" id="JABFTP020000103">
    <property type="protein sequence ID" value="KAL3278407.1"/>
    <property type="molecule type" value="Genomic_DNA"/>
</dbReference>
<gene>
    <name evidence="4" type="ORF">HHI36_013730</name>
</gene>
<evidence type="ECO:0000313" key="4">
    <source>
        <dbReference type="EMBL" id="KAL3278403.1"/>
    </source>
</evidence>
<dbReference type="PROSITE" id="PS50297">
    <property type="entry name" value="ANK_REP_REGION"/>
    <property type="match status" value="6"/>
</dbReference>
<dbReference type="AlphaFoldDB" id="A0ABD2NI26"/>
<feature type="repeat" description="ANK" evidence="3">
    <location>
        <begin position="33"/>
        <end position="65"/>
    </location>
</feature>
<keyword evidence="1" id="KW-0677">Repeat</keyword>
<dbReference type="Pfam" id="PF13857">
    <property type="entry name" value="Ank_5"/>
    <property type="match status" value="1"/>
</dbReference>
<evidence type="ECO:0000313" key="5">
    <source>
        <dbReference type="Proteomes" id="UP001516400"/>
    </source>
</evidence>
<feature type="repeat" description="ANK" evidence="3">
    <location>
        <begin position="66"/>
        <end position="89"/>
    </location>
</feature>
<feature type="repeat" description="ANK" evidence="3">
    <location>
        <begin position="106"/>
        <end position="138"/>
    </location>
</feature>
<dbReference type="EMBL" id="JABFTP020000103">
    <property type="protein sequence ID" value="KAL3278403.1"/>
    <property type="molecule type" value="Genomic_DNA"/>
</dbReference>
<dbReference type="PANTHER" id="PTHR24198:SF165">
    <property type="entry name" value="ANKYRIN REPEAT-CONTAINING PROTEIN-RELATED"/>
    <property type="match status" value="1"/>
</dbReference>
<accession>A0ABD2NI26</accession>
<reference evidence="4 5" key="1">
    <citation type="journal article" date="2021" name="BMC Biol.">
        <title>Horizontally acquired antibacterial genes associated with adaptive radiation of ladybird beetles.</title>
        <authorList>
            <person name="Li H.S."/>
            <person name="Tang X.F."/>
            <person name="Huang Y.H."/>
            <person name="Xu Z.Y."/>
            <person name="Chen M.L."/>
            <person name="Du X.Y."/>
            <person name="Qiu B.Y."/>
            <person name="Chen P.T."/>
            <person name="Zhang W."/>
            <person name="Slipinski A."/>
            <person name="Escalona H.E."/>
            <person name="Waterhouse R.M."/>
            <person name="Zwick A."/>
            <person name="Pang H."/>
        </authorList>
    </citation>
    <scope>NUCLEOTIDE SEQUENCE [LARGE SCALE GENOMIC DNA]</scope>
    <source>
        <strain evidence="4">SYSU2018</strain>
    </source>
</reference>
<name>A0ABD2NI26_9CUCU</name>
<dbReference type="Gene3D" id="1.25.40.20">
    <property type="entry name" value="Ankyrin repeat-containing domain"/>
    <property type="match status" value="3"/>
</dbReference>
<proteinExistence type="predicted"/>
<dbReference type="PANTHER" id="PTHR24198">
    <property type="entry name" value="ANKYRIN REPEAT AND PROTEIN KINASE DOMAIN-CONTAINING PROTEIN"/>
    <property type="match status" value="1"/>
</dbReference>
<feature type="repeat" description="ANK" evidence="3">
    <location>
        <begin position="749"/>
        <end position="781"/>
    </location>
</feature>
<dbReference type="Pfam" id="PF12796">
    <property type="entry name" value="Ank_2"/>
    <property type="match status" value="4"/>
</dbReference>
<protein>
    <submittedName>
        <fullName evidence="4">Uncharacterized protein</fullName>
    </submittedName>
</protein>
<evidence type="ECO:0000256" key="3">
    <source>
        <dbReference type="PROSITE-ProRule" id="PRU00023"/>
    </source>
</evidence>
<evidence type="ECO:0000256" key="2">
    <source>
        <dbReference type="ARBA" id="ARBA00023043"/>
    </source>
</evidence>
<organism evidence="4 5">
    <name type="scientific">Cryptolaemus montrouzieri</name>
    <dbReference type="NCBI Taxonomy" id="559131"/>
    <lineage>
        <taxon>Eukaryota</taxon>
        <taxon>Metazoa</taxon>
        <taxon>Ecdysozoa</taxon>
        <taxon>Arthropoda</taxon>
        <taxon>Hexapoda</taxon>
        <taxon>Insecta</taxon>
        <taxon>Pterygota</taxon>
        <taxon>Neoptera</taxon>
        <taxon>Endopterygota</taxon>
        <taxon>Coleoptera</taxon>
        <taxon>Polyphaga</taxon>
        <taxon>Cucujiformia</taxon>
        <taxon>Coccinelloidea</taxon>
        <taxon>Coccinellidae</taxon>
        <taxon>Scymninae</taxon>
        <taxon>Scymnini</taxon>
        <taxon>Cryptolaemus</taxon>
    </lineage>
</organism>